<protein>
    <submittedName>
        <fullName evidence="1">Uncharacterized protein</fullName>
    </submittedName>
</protein>
<gene>
    <name evidence="1" type="ORF">MLD38_030077</name>
</gene>
<reference evidence="2" key="1">
    <citation type="journal article" date="2023" name="Front. Plant Sci.">
        <title>Chromosomal-level genome assembly of Melastoma candidum provides insights into trichome evolution.</title>
        <authorList>
            <person name="Zhong Y."/>
            <person name="Wu W."/>
            <person name="Sun C."/>
            <person name="Zou P."/>
            <person name="Liu Y."/>
            <person name="Dai S."/>
            <person name="Zhou R."/>
        </authorList>
    </citation>
    <scope>NUCLEOTIDE SEQUENCE [LARGE SCALE GENOMIC DNA]</scope>
</reference>
<name>A0ACB9MKR3_9MYRT</name>
<evidence type="ECO:0000313" key="2">
    <source>
        <dbReference type="Proteomes" id="UP001057402"/>
    </source>
</evidence>
<sequence>MTTKMKGLLKGLRYISQIFDNEKEPEIVIGNPTDVKHVAHIGWEGPSVASPSWMTEFKSSPRHSAPLDAINKDIFKDDPSNLNASEGSSRGRTRARSNQSPPTRELPDIPKSTRRNSSNGTSHDSPTKAKSERMKPSRKSSKGGKGAPDGTKHHPEDGTGEADSPTRRQLDDAAKKSKKKKPKDSGGGSTRSSSRSKTKASSSPPREGTDQHHSEGGSRRSRKEDIEEEEEEKQLQGLATPDRHI</sequence>
<dbReference type="Proteomes" id="UP001057402">
    <property type="component" value="Chromosome 9"/>
</dbReference>
<evidence type="ECO:0000313" key="1">
    <source>
        <dbReference type="EMBL" id="KAI4324606.1"/>
    </source>
</evidence>
<proteinExistence type="predicted"/>
<keyword evidence="2" id="KW-1185">Reference proteome</keyword>
<accession>A0ACB9MKR3</accession>
<dbReference type="EMBL" id="CM042888">
    <property type="protein sequence ID" value="KAI4324606.1"/>
    <property type="molecule type" value="Genomic_DNA"/>
</dbReference>
<comment type="caution">
    <text evidence="1">The sequence shown here is derived from an EMBL/GenBank/DDBJ whole genome shotgun (WGS) entry which is preliminary data.</text>
</comment>
<organism evidence="1 2">
    <name type="scientific">Melastoma candidum</name>
    <dbReference type="NCBI Taxonomy" id="119954"/>
    <lineage>
        <taxon>Eukaryota</taxon>
        <taxon>Viridiplantae</taxon>
        <taxon>Streptophyta</taxon>
        <taxon>Embryophyta</taxon>
        <taxon>Tracheophyta</taxon>
        <taxon>Spermatophyta</taxon>
        <taxon>Magnoliopsida</taxon>
        <taxon>eudicotyledons</taxon>
        <taxon>Gunneridae</taxon>
        <taxon>Pentapetalae</taxon>
        <taxon>rosids</taxon>
        <taxon>malvids</taxon>
        <taxon>Myrtales</taxon>
        <taxon>Melastomataceae</taxon>
        <taxon>Melastomatoideae</taxon>
        <taxon>Melastomateae</taxon>
        <taxon>Melastoma</taxon>
    </lineage>
</organism>